<protein>
    <recommendedName>
        <fullName evidence="3">Minor tail protein</fullName>
    </recommendedName>
</protein>
<evidence type="ECO:0000313" key="2">
    <source>
        <dbReference type="Proteomes" id="UP001369736"/>
    </source>
</evidence>
<gene>
    <name evidence="1" type="ORF">WCD58_15390</name>
</gene>
<keyword evidence="2" id="KW-1185">Reference proteome</keyword>
<comment type="caution">
    <text evidence="1">The sequence shown here is derived from an EMBL/GenBank/DDBJ whole genome shotgun (WGS) entry which is preliminary data.</text>
</comment>
<dbReference type="EMBL" id="JBBEGM010000006">
    <property type="protein sequence ID" value="MEJ2862555.1"/>
    <property type="molecule type" value="Genomic_DNA"/>
</dbReference>
<dbReference type="Proteomes" id="UP001369736">
    <property type="component" value="Unassembled WGS sequence"/>
</dbReference>
<proteinExistence type="predicted"/>
<name>A0ABU8M5F2_9PSEU</name>
<evidence type="ECO:0008006" key="3">
    <source>
        <dbReference type="Google" id="ProtNLM"/>
    </source>
</evidence>
<organism evidence="1 2">
    <name type="scientific">Actinomycetospora flava</name>
    <dbReference type="NCBI Taxonomy" id="3129232"/>
    <lineage>
        <taxon>Bacteria</taxon>
        <taxon>Bacillati</taxon>
        <taxon>Actinomycetota</taxon>
        <taxon>Actinomycetes</taxon>
        <taxon>Pseudonocardiales</taxon>
        <taxon>Pseudonocardiaceae</taxon>
        <taxon>Actinomycetospora</taxon>
    </lineage>
</organism>
<sequence>MSTNRYRVTFNGFHVVSETWDDALDIDGQHDEVYLVCVNKKSRRDGTIVYGGAGSTFVSATLGDISSPSTLGPRVKAGTARQPWYMGGQEVGGLISGDDMPSIAPWTPPRADQLAGNAPPCRVWEDDLAEDEVVHLAPALWEWDIASPLSGWLQWQVETDAQFGERAKQVFGPISGAYGWVFDAVSLGIQTVGGLEGLFRPAGRPGSRPIGVTRDPAKSDAGLFNPMIIELTQNSAEALLRANPANAGLGVLSIPYQDDPYLRGHYVLYMQVHRVS</sequence>
<reference evidence="1 2" key="1">
    <citation type="submission" date="2024-03" db="EMBL/GenBank/DDBJ databases">
        <title>Actinomycetospora sp. OC33-EN07, a novel actinomycete isolated from wild orchid (Aerides multiflora).</title>
        <authorList>
            <person name="Suriyachadkun C."/>
        </authorList>
    </citation>
    <scope>NUCLEOTIDE SEQUENCE [LARGE SCALE GENOMIC DNA]</scope>
    <source>
        <strain evidence="1 2">OC33-EN07</strain>
    </source>
</reference>
<accession>A0ABU8M5F2</accession>
<dbReference type="RefSeq" id="WP_337703936.1">
    <property type="nucleotide sequence ID" value="NZ_JBBEGM010000006.1"/>
</dbReference>
<evidence type="ECO:0000313" key="1">
    <source>
        <dbReference type="EMBL" id="MEJ2862555.1"/>
    </source>
</evidence>